<keyword evidence="7 8" id="KW-0472">Membrane</keyword>
<dbReference type="AlphaFoldDB" id="A0A069QIE9"/>
<dbReference type="InterPro" id="IPR051449">
    <property type="entry name" value="ABC-2_transporter_component"/>
</dbReference>
<dbReference type="InterPro" id="IPR000412">
    <property type="entry name" value="ABC_2_transport"/>
</dbReference>
<accession>A0A069QIE9</accession>
<dbReference type="HOGENOM" id="CLU_039483_8_3_10"/>
<dbReference type="Proteomes" id="UP000027442">
    <property type="component" value="Unassembled WGS sequence"/>
</dbReference>
<feature type="transmembrane region" description="Helical" evidence="8">
    <location>
        <begin position="171"/>
        <end position="194"/>
    </location>
</feature>
<keyword evidence="5 8" id="KW-0812">Transmembrane</keyword>
<evidence type="ECO:0000259" key="9">
    <source>
        <dbReference type="PROSITE" id="PS51012"/>
    </source>
</evidence>
<keyword evidence="4 8" id="KW-1003">Cell membrane</keyword>
<dbReference type="RefSeq" id="WP_018966879.1">
    <property type="nucleotide sequence ID" value="NZ_KB899212.1"/>
</dbReference>
<feature type="transmembrane region" description="Helical" evidence="8">
    <location>
        <begin position="18"/>
        <end position="37"/>
    </location>
</feature>
<evidence type="ECO:0000256" key="5">
    <source>
        <dbReference type="ARBA" id="ARBA00022692"/>
    </source>
</evidence>
<comment type="caution">
    <text evidence="10">The sequence shown here is derived from an EMBL/GenBank/DDBJ whole genome shotgun (WGS) entry which is preliminary data.</text>
</comment>
<proteinExistence type="inferred from homology"/>
<organism evidence="10 11">
    <name type="scientific">Hoylesella loescheii DSM 19665 = JCM 12249 = ATCC 15930</name>
    <dbReference type="NCBI Taxonomy" id="1122985"/>
    <lineage>
        <taxon>Bacteria</taxon>
        <taxon>Pseudomonadati</taxon>
        <taxon>Bacteroidota</taxon>
        <taxon>Bacteroidia</taxon>
        <taxon>Bacteroidales</taxon>
        <taxon>Prevotellaceae</taxon>
        <taxon>Hoylesella</taxon>
    </lineage>
</organism>
<dbReference type="Pfam" id="PF12698">
    <property type="entry name" value="ABC2_membrane_3"/>
    <property type="match status" value="1"/>
</dbReference>
<dbReference type="InterPro" id="IPR047817">
    <property type="entry name" value="ABC2_TM_bact-type"/>
</dbReference>
<dbReference type="GO" id="GO:0043190">
    <property type="term" value="C:ATP-binding cassette (ABC) transporter complex"/>
    <property type="evidence" value="ECO:0007669"/>
    <property type="project" value="InterPro"/>
</dbReference>
<dbReference type="GO" id="GO:0140359">
    <property type="term" value="F:ABC-type transporter activity"/>
    <property type="evidence" value="ECO:0007669"/>
    <property type="project" value="InterPro"/>
</dbReference>
<evidence type="ECO:0000256" key="7">
    <source>
        <dbReference type="ARBA" id="ARBA00023136"/>
    </source>
</evidence>
<feature type="transmembrane region" description="Helical" evidence="8">
    <location>
        <begin position="215"/>
        <end position="238"/>
    </location>
</feature>
<feature type="transmembrane region" description="Helical" evidence="8">
    <location>
        <begin position="250"/>
        <end position="270"/>
    </location>
</feature>
<dbReference type="PATRIC" id="fig|1122985.7.peg.1400"/>
<evidence type="ECO:0000256" key="4">
    <source>
        <dbReference type="ARBA" id="ARBA00022475"/>
    </source>
</evidence>
<evidence type="ECO:0000256" key="1">
    <source>
        <dbReference type="ARBA" id="ARBA00004651"/>
    </source>
</evidence>
<dbReference type="Gene3D" id="3.40.1710.10">
    <property type="entry name" value="abc type-2 transporter like domain"/>
    <property type="match status" value="1"/>
</dbReference>
<feature type="domain" description="ABC transmembrane type-2" evidence="9">
    <location>
        <begin position="137"/>
        <end position="362"/>
    </location>
</feature>
<keyword evidence="6 8" id="KW-1133">Transmembrane helix</keyword>
<comment type="similarity">
    <text evidence="2 8">Belongs to the ABC-2 integral membrane protein family.</text>
</comment>
<keyword evidence="11" id="KW-1185">Reference proteome</keyword>
<name>A0A069QIE9_HOYLO</name>
<dbReference type="EMBL" id="JNGW01000054">
    <property type="protein sequence ID" value="KDR52570.1"/>
    <property type="molecule type" value="Genomic_DNA"/>
</dbReference>
<gene>
    <name evidence="10" type="ORF">HMPREF1991_01347</name>
</gene>
<evidence type="ECO:0000256" key="2">
    <source>
        <dbReference type="ARBA" id="ARBA00007783"/>
    </source>
</evidence>
<dbReference type="PROSITE" id="PS51012">
    <property type="entry name" value="ABC_TM2"/>
    <property type="match status" value="1"/>
</dbReference>
<feature type="transmembrane region" description="Helical" evidence="8">
    <location>
        <begin position="337"/>
        <end position="357"/>
    </location>
</feature>
<evidence type="ECO:0000256" key="6">
    <source>
        <dbReference type="ARBA" id="ARBA00022989"/>
    </source>
</evidence>
<sequence>MFKSLLQKEWIQIRRNGFVMRLVVLYPIFIMGIAPWITTMEVHNITVSIVDNDRSTLSRQIVGKVEHSNYFHFNGMASSYKEGLASVERGQTDVVLVIPQHFERELTLGKSPQVFVAANATNGTKGGLGSAYLANIVTGTRLNNRPLPSPRQQTITSNTLYNRHESYKVNMIPALMAMVIIMVCGFLPALNIVAEKEAGTIEQINVTPVGKTQFILAKLIPYWCFGFVIYTLCLLLAWGIYGITSVGNVALLYLFMMLLAVIFSSIGLIVSNYSDTMQQAMLVMWFIMVCMMLLSGLFTPVRSMPNWAQTLTWIVPVRHYIDAARSVFIRGTALSGLTTQLAILASMATIMGAWAVWSYKKNS</sequence>
<comment type="subcellular location">
    <subcellularLocation>
        <location evidence="1 8">Cell membrane</location>
        <topology evidence="1 8">Multi-pass membrane protein</topology>
    </subcellularLocation>
</comment>
<feature type="transmembrane region" description="Helical" evidence="8">
    <location>
        <begin position="282"/>
        <end position="301"/>
    </location>
</feature>
<evidence type="ECO:0000313" key="11">
    <source>
        <dbReference type="Proteomes" id="UP000027442"/>
    </source>
</evidence>
<dbReference type="PANTHER" id="PTHR30294:SF29">
    <property type="entry name" value="MULTIDRUG ABC TRANSPORTER PERMEASE YBHS-RELATED"/>
    <property type="match status" value="1"/>
</dbReference>
<dbReference type="InterPro" id="IPR013525">
    <property type="entry name" value="ABC2_TM"/>
</dbReference>
<dbReference type="PRINTS" id="PR00164">
    <property type="entry name" value="ABC2TRNSPORT"/>
</dbReference>
<evidence type="ECO:0000256" key="3">
    <source>
        <dbReference type="ARBA" id="ARBA00022448"/>
    </source>
</evidence>
<reference evidence="10 11" key="1">
    <citation type="submission" date="2013-08" db="EMBL/GenBank/DDBJ databases">
        <authorList>
            <person name="Weinstock G."/>
            <person name="Sodergren E."/>
            <person name="Wylie T."/>
            <person name="Fulton L."/>
            <person name="Fulton R."/>
            <person name="Fronick C."/>
            <person name="O'Laughlin M."/>
            <person name="Godfrey J."/>
            <person name="Miner T."/>
            <person name="Herter B."/>
            <person name="Appelbaum E."/>
            <person name="Cordes M."/>
            <person name="Lek S."/>
            <person name="Wollam A."/>
            <person name="Pepin K.H."/>
            <person name="Palsikar V.B."/>
            <person name="Mitreva M."/>
            <person name="Wilson R.K."/>
        </authorList>
    </citation>
    <scope>NUCLEOTIDE SEQUENCE [LARGE SCALE GENOMIC DNA]</scope>
    <source>
        <strain evidence="10 11">ATCC 15930</strain>
    </source>
</reference>
<dbReference type="eggNOG" id="COG0842">
    <property type="taxonomic scope" value="Bacteria"/>
</dbReference>
<evidence type="ECO:0000256" key="8">
    <source>
        <dbReference type="RuleBase" id="RU361157"/>
    </source>
</evidence>
<evidence type="ECO:0000313" key="10">
    <source>
        <dbReference type="EMBL" id="KDR52570.1"/>
    </source>
</evidence>
<dbReference type="PANTHER" id="PTHR30294">
    <property type="entry name" value="MEMBRANE COMPONENT OF ABC TRANSPORTER YHHJ-RELATED"/>
    <property type="match status" value="1"/>
</dbReference>
<protein>
    <recommendedName>
        <fullName evidence="8">Transport permease protein</fullName>
    </recommendedName>
</protein>
<keyword evidence="3 8" id="KW-0813">Transport</keyword>